<dbReference type="InterPro" id="IPR025657">
    <property type="entry name" value="RadC_JAB"/>
</dbReference>
<keyword evidence="3" id="KW-0378">Hydrolase</keyword>
<dbReference type="InterPro" id="IPR020891">
    <property type="entry name" value="UPF0758_CS"/>
</dbReference>
<keyword evidence="1" id="KW-0645">Protease</keyword>
<evidence type="ECO:0000256" key="3">
    <source>
        <dbReference type="ARBA" id="ARBA00022801"/>
    </source>
</evidence>
<dbReference type="PROSITE" id="PS01302">
    <property type="entry name" value="UPF0758"/>
    <property type="match status" value="1"/>
</dbReference>
<gene>
    <name evidence="7" type="primary">radC</name>
    <name evidence="7" type="ORF">FYK55_21975</name>
</gene>
<dbReference type="PANTHER" id="PTHR30471:SF3">
    <property type="entry name" value="UPF0758 PROTEIN YEES-RELATED"/>
    <property type="match status" value="1"/>
</dbReference>
<accession>A0A5M6D1C4</accession>
<dbReference type="Gene3D" id="3.40.140.10">
    <property type="entry name" value="Cytidine Deaminase, domain 2"/>
    <property type="match status" value="1"/>
</dbReference>
<dbReference type="InterPro" id="IPR001405">
    <property type="entry name" value="UPF0758"/>
</dbReference>
<evidence type="ECO:0000256" key="1">
    <source>
        <dbReference type="ARBA" id="ARBA00022670"/>
    </source>
</evidence>
<dbReference type="GO" id="GO:0006508">
    <property type="term" value="P:proteolysis"/>
    <property type="evidence" value="ECO:0007669"/>
    <property type="project" value="UniProtKB-KW"/>
</dbReference>
<reference evidence="7 8" key="1">
    <citation type="submission" date="2019-08" db="EMBL/GenBank/DDBJ databases">
        <authorList>
            <person name="Dhanesh K."/>
            <person name="Kumar G."/>
            <person name="Sasikala C."/>
            <person name="Venkata Ramana C."/>
        </authorList>
    </citation>
    <scope>NUCLEOTIDE SEQUENCE [LARGE SCALE GENOMIC DNA]</scope>
    <source>
        <strain evidence="7 8">JC645</strain>
    </source>
</reference>
<evidence type="ECO:0000256" key="2">
    <source>
        <dbReference type="ARBA" id="ARBA00022723"/>
    </source>
</evidence>
<comment type="caution">
    <text evidence="7">The sequence shown here is derived from an EMBL/GenBank/DDBJ whole genome shotgun (WGS) entry which is preliminary data.</text>
</comment>
<dbReference type="EMBL" id="VWOX01000015">
    <property type="protein sequence ID" value="KAA5540092.1"/>
    <property type="molecule type" value="Genomic_DNA"/>
</dbReference>
<keyword evidence="8" id="KW-1185">Reference proteome</keyword>
<proteinExistence type="predicted"/>
<dbReference type="AlphaFoldDB" id="A0A5M6D1C4"/>
<dbReference type="PROSITE" id="PS50249">
    <property type="entry name" value="MPN"/>
    <property type="match status" value="1"/>
</dbReference>
<protein>
    <submittedName>
        <fullName evidence="7">DNA repair protein RadC</fullName>
    </submittedName>
</protein>
<evidence type="ECO:0000259" key="6">
    <source>
        <dbReference type="PROSITE" id="PS50249"/>
    </source>
</evidence>
<dbReference type="NCBIfam" id="TIGR00608">
    <property type="entry name" value="radc"/>
    <property type="match status" value="1"/>
</dbReference>
<keyword evidence="5" id="KW-0482">Metalloprotease</keyword>
<sequence length="144" mass="15809">MAGIELGKRVAEVKANYAERLTSTAASVAFCKSHFARLIAEGLPEEFHIVTLDTKHRMINSHRITVGTLDASLVHPREVFRPAIKDASSCILLAHNHPSGDPTPSREDHQVTKKLTEAGNIVGINVLDHIILAREDCVSIREIT</sequence>
<evidence type="ECO:0000313" key="8">
    <source>
        <dbReference type="Proteomes" id="UP000324479"/>
    </source>
</evidence>
<dbReference type="CDD" id="cd08071">
    <property type="entry name" value="MPN_DUF2466"/>
    <property type="match status" value="1"/>
</dbReference>
<dbReference type="InterPro" id="IPR037518">
    <property type="entry name" value="MPN"/>
</dbReference>
<organism evidence="7 8">
    <name type="scientific">Roseiconus nitratireducens</name>
    <dbReference type="NCBI Taxonomy" id="2605748"/>
    <lineage>
        <taxon>Bacteria</taxon>
        <taxon>Pseudomonadati</taxon>
        <taxon>Planctomycetota</taxon>
        <taxon>Planctomycetia</taxon>
        <taxon>Pirellulales</taxon>
        <taxon>Pirellulaceae</taxon>
        <taxon>Roseiconus</taxon>
    </lineage>
</organism>
<keyword evidence="4" id="KW-0862">Zinc</keyword>
<dbReference type="Proteomes" id="UP000324479">
    <property type="component" value="Unassembled WGS sequence"/>
</dbReference>
<evidence type="ECO:0000256" key="5">
    <source>
        <dbReference type="ARBA" id="ARBA00023049"/>
    </source>
</evidence>
<name>A0A5M6D1C4_9BACT</name>
<dbReference type="GO" id="GO:0046872">
    <property type="term" value="F:metal ion binding"/>
    <property type="evidence" value="ECO:0007669"/>
    <property type="project" value="UniProtKB-KW"/>
</dbReference>
<dbReference type="GO" id="GO:0008237">
    <property type="term" value="F:metallopeptidase activity"/>
    <property type="evidence" value="ECO:0007669"/>
    <property type="project" value="UniProtKB-KW"/>
</dbReference>
<dbReference type="Pfam" id="PF04002">
    <property type="entry name" value="RadC"/>
    <property type="match status" value="1"/>
</dbReference>
<evidence type="ECO:0000313" key="7">
    <source>
        <dbReference type="EMBL" id="KAA5540092.1"/>
    </source>
</evidence>
<feature type="domain" description="MPN" evidence="6">
    <location>
        <begin position="22"/>
        <end position="144"/>
    </location>
</feature>
<evidence type="ECO:0000256" key="4">
    <source>
        <dbReference type="ARBA" id="ARBA00022833"/>
    </source>
</evidence>
<keyword evidence="2" id="KW-0479">Metal-binding</keyword>
<dbReference type="PANTHER" id="PTHR30471">
    <property type="entry name" value="DNA REPAIR PROTEIN RADC"/>
    <property type="match status" value="1"/>
</dbReference>